<proteinExistence type="predicted"/>
<keyword evidence="3" id="KW-1185">Reference proteome</keyword>
<keyword evidence="1" id="KW-1277">Toxin-antitoxin system</keyword>
<dbReference type="EMBL" id="CP101740">
    <property type="protein sequence ID" value="UUL82011.1"/>
    <property type="molecule type" value="Genomic_DNA"/>
</dbReference>
<dbReference type="RefSeq" id="WP_256505777.1">
    <property type="nucleotide sequence ID" value="NZ_CP101740.1"/>
</dbReference>
<evidence type="ECO:0000313" key="2">
    <source>
        <dbReference type="EMBL" id="UUL82011.1"/>
    </source>
</evidence>
<dbReference type="Pfam" id="PF07362">
    <property type="entry name" value="CcdA"/>
    <property type="match status" value="1"/>
</dbReference>
<gene>
    <name evidence="2" type="ORF">NMP03_12565</name>
</gene>
<reference evidence="2" key="1">
    <citation type="submission" date="2022-07" db="EMBL/GenBank/DDBJ databases">
        <title>Sphingomonas sp. nov., a novel bacterium isolated from the north slope of the Mount Everest.</title>
        <authorList>
            <person name="Cui X."/>
            <person name="Liu Y."/>
        </authorList>
    </citation>
    <scope>NUCLEOTIDE SEQUENCE</scope>
    <source>
        <strain evidence="2">S5-59</strain>
    </source>
</reference>
<evidence type="ECO:0000313" key="3">
    <source>
        <dbReference type="Proteomes" id="UP001058533"/>
    </source>
</evidence>
<evidence type="ECO:0000256" key="1">
    <source>
        <dbReference type="ARBA" id="ARBA00022649"/>
    </source>
</evidence>
<organism evidence="2 3">
    <name type="scientific">Sphingomonas qomolangmaensis</name>
    <dbReference type="NCBI Taxonomy" id="2918765"/>
    <lineage>
        <taxon>Bacteria</taxon>
        <taxon>Pseudomonadati</taxon>
        <taxon>Pseudomonadota</taxon>
        <taxon>Alphaproteobacteria</taxon>
        <taxon>Sphingomonadales</taxon>
        <taxon>Sphingomonadaceae</taxon>
        <taxon>Sphingomonas</taxon>
    </lineage>
</organism>
<dbReference type="InterPro" id="IPR009956">
    <property type="entry name" value="Post-segregation_anti-tox_CcdA"/>
</dbReference>
<name>A0ABY5L793_9SPHN</name>
<accession>A0ABY5L793</accession>
<dbReference type="Proteomes" id="UP001058533">
    <property type="component" value="Chromosome"/>
</dbReference>
<protein>
    <submittedName>
        <fullName evidence="2">Type II toxin-antitoxin system CcdA family antitoxin</fullName>
    </submittedName>
</protein>
<sequence length="81" mass="9314">MKYDSIASGKRKPINLSMDTGVVEAARAVGINLSQVSEAAIRDAARTERDRQWKDENRAWIDAHRNWVESNPLPLEKYRLF</sequence>